<dbReference type="SUPFAM" id="SSF51215">
    <property type="entry name" value="Regulatory protein AraC"/>
    <property type="match status" value="1"/>
</dbReference>
<evidence type="ECO:0000256" key="3">
    <source>
        <dbReference type="ARBA" id="ARBA00023163"/>
    </source>
</evidence>
<dbReference type="OrthoDB" id="9809338at2"/>
<dbReference type="PANTHER" id="PTHR46796:SF2">
    <property type="entry name" value="TRANSCRIPTIONAL REGULATORY PROTEIN"/>
    <property type="match status" value="1"/>
</dbReference>
<dbReference type="GO" id="GO:0043565">
    <property type="term" value="F:sequence-specific DNA binding"/>
    <property type="evidence" value="ECO:0007669"/>
    <property type="project" value="InterPro"/>
</dbReference>
<dbReference type="InterPro" id="IPR003313">
    <property type="entry name" value="AraC-bd"/>
</dbReference>
<gene>
    <name evidence="5" type="ORF">SAMN05192543_106135</name>
</gene>
<evidence type="ECO:0000256" key="2">
    <source>
        <dbReference type="ARBA" id="ARBA00023125"/>
    </source>
</evidence>
<evidence type="ECO:0000313" key="5">
    <source>
        <dbReference type="EMBL" id="SFJ26724.1"/>
    </source>
</evidence>
<keyword evidence="2" id="KW-0238">DNA-binding</keyword>
<dbReference type="InterPro" id="IPR037923">
    <property type="entry name" value="HTH-like"/>
</dbReference>
<dbReference type="Proteomes" id="UP000199548">
    <property type="component" value="Unassembled WGS sequence"/>
</dbReference>
<dbReference type="Gene3D" id="1.10.10.60">
    <property type="entry name" value="Homeodomain-like"/>
    <property type="match status" value="1"/>
</dbReference>
<proteinExistence type="predicted"/>
<dbReference type="AlphaFoldDB" id="A0A1I3PXY4"/>
<sequence length="289" mass="30837">MVARGVRSAAVVGARQPGASARVQMPRCALAGVEATVARTTQTFARHTHDRFGIGVIAQGGQRSASGRGPVEARANDVITVNPGEIHDGSPLDERGRAWRMLYFEPSLVFDAVGELADVPSRSLELTVPVARDALLKVLFERLFAVSVESGLAADSLACEEALLALFAHVGRHHTTVALCTARQATTPVARAKARIDDEPSAMVTLAELAADSGMSRFQLLRAFARETGLPPHAYQMQRRVMLARRLIASRMGLASVAAAAGFADQSHMTRAFVRLFGVTPAVYSAAVR</sequence>
<dbReference type="InterPro" id="IPR050204">
    <property type="entry name" value="AraC_XylS_family_regulators"/>
</dbReference>
<dbReference type="SUPFAM" id="SSF46689">
    <property type="entry name" value="Homeodomain-like"/>
    <property type="match status" value="2"/>
</dbReference>
<dbReference type="STRING" id="420953.SAMN05192543_106135"/>
<keyword evidence="6" id="KW-1185">Reference proteome</keyword>
<dbReference type="PANTHER" id="PTHR46796">
    <property type="entry name" value="HTH-TYPE TRANSCRIPTIONAL ACTIVATOR RHAS-RELATED"/>
    <property type="match status" value="1"/>
</dbReference>
<accession>A0A1I3PXY4</accession>
<evidence type="ECO:0000313" key="6">
    <source>
        <dbReference type="Proteomes" id="UP000199548"/>
    </source>
</evidence>
<organism evidence="5 6">
    <name type="scientific">Paraburkholderia megapolitana</name>
    <dbReference type="NCBI Taxonomy" id="420953"/>
    <lineage>
        <taxon>Bacteria</taxon>
        <taxon>Pseudomonadati</taxon>
        <taxon>Pseudomonadota</taxon>
        <taxon>Betaproteobacteria</taxon>
        <taxon>Burkholderiales</taxon>
        <taxon>Burkholderiaceae</taxon>
        <taxon>Paraburkholderia</taxon>
    </lineage>
</organism>
<dbReference type="InterPro" id="IPR018060">
    <property type="entry name" value="HTH_AraC"/>
</dbReference>
<feature type="domain" description="HTH araC/xylS-type" evidence="4">
    <location>
        <begin position="190"/>
        <end position="287"/>
    </location>
</feature>
<dbReference type="PROSITE" id="PS01124">
    <property type="entry name" value="HTH_ARAC_FAMILY_2"/>
    <property type="match status" value="1"/>
</dbReference>
<protein>
    <submittedName>
        <fullName evidence="5">Transcriptional regulator, AraC family</fullName>
    </submittedName>
</protein>
<dbReference type="InterPro" id="IPR009057">
    <property type="entry name" value="Homeodomain-like_sf"/>
</dbReference>
<dbReference type="Pfam" id="PF12833">
    <property type="entry name" value="HTH_18"/>
    <property type="match status" value="1"/>
</dbReference>
<name>A0A1I3PXY4_9BURK</name>
<evidence type="ECO:0000256" key="1">
    <source>
        <dbReference type="ARBA" id="ARBA00023015"/>
    </source>
</evidence>
<reference evidence="5 6" key="1">
    <citation type="submission" date="2016-10" db="EMBL/GenBank/DDBJ databases">
        <authorList>
            <person name="de Groot N.N."/>
        </authorList>
    </citation>
    <scope>NUCLEOTIDE SEQUENCE [LARGE SCALE GENOMIC DNA]</scope>
    <source>
        <strain evidence="5 6">LMG 23650</strain>
    </source>
</reference>
<dbReference type="SMART" id="SM00342">
    <property type="entry name" value="HTH_ARAC"/>
    <property type="match status" value="1"/>
</dbReference>
<dbReference type="EMBL" id="FOQU01000006">
    <property type="protein sequence ID" value="SFJ26724.1"/>
    <property type="molecule type" value="Genomic_DNA"/>
</dbReference>
<dbReference type="GO" id="GO:0003700">
    <property type="term" value="F:DNA-binding transcription factor activity"/>
    <property type="evidence" value="ECO:0007669"/>
    <property type="project" value="InterPro"/>
</dbReference>
<dbReference type="Pfam" id="PF02311">
    <property type="entry name" value="AraC_binding"/>
    <property type="match status" value="1"/>
</dbReference>
<keyword evidence="1" id="KW-0805">Transcription regulation</keyword>
<evidence type="ECO:0000259" key="4">
    <source>
        <dbReference type="PROSITE" id="PS01124"/>
    </source>
</evidence>
<keyword evidence="3" id="KW-0804">Transcription</keyword>